<dbReference type="AlphaFoldDB" id="A0A0M0LBT4"/>
<gene>
    <name evidence="1" type="ORF">AMD00_18375</name>
</gene>
<dbReference type="OrthoDB" id="2990395at2"/>
<protein>
    <submittedName>
        <fullName evidence="1">Uncharacterized protein</fullName>
    </submittedName>
</protein>
<keyword evidence="2" id="KW-1185">Reference proteome</keyword>
<comment type="caution">
    <text evidence="1">The sequence shown here is derived from an EMBL/GenBank/DDBJ whole genome shotgun (WGS) entry which is preliminary data.</text>
</comment>
<proteinExistence type="predicted"/>
<accession>A0A0M0LBT4</accession>
<dbReference type="GeneID" id="301138063"/>
<sequence length="160" mass="18470">MIKITILDNDESFIDIHDGEVHWSNLFEFNAILTFAYGDNGKCEFETMHHFMLIESMCEGILNLLLQQKQSSYSDFGKTSDNKLAFKIKNHDVNITVHPPKGENTLAKTTPKVLALDFLRVLKNLKKLYLSYRMDDLCDTELKALDHYFYSISKALNKIS</sequence>
<dbReference type="RefSeq" id="WP_053418496.1">
    <property type="nucleotide sequence ID" value="NZ_LILB01000007.1"/>
</dbReference>
<evidence type="ECO:0000313" key="1">
    <source>
        <dbReference type="EMBL" id="KOO48362.1"/>
    </source>
</evidence>
<reference evidence="2" key="1">
    <citation type="submission" date="2015-08" db="EMBL/GenBank/DDBJ databases">
        <title>Fjat-10028 dsm 16317.</title>
        <authorList>
            <person name="Liu B."/>
            <person name="Wang J."/>
            <person name="Zhu Y."/>
            <person name="Liu G."/>
            <person name="Chen Q."/>
            <person name="Chen Z."/>
            <person name="Lan J."/>
            <person name="Che J."/>
            <person name="Ge C."/>
            <person name="Shi H."/>
            <person name="Pan Z."/>
            <person name="Liu X."/>
        </authorList>
    </citation>
    <scope>NUCLEOTIDE SEQUENCE [LARGE SCALE GENOMIC DNA]</scope>
    <source>
        <strain evidence="2">DSM 16317</strain>
    </source>
</reference>
<evidence type="ECO:0000313" key="2">
    <source>
        <dbReference type="Proteomes" id="UP000036867"/>
    </source>
</evidence>
<dbReference type="STRING" id="263475.AMD00_18375"/>
<dbReference type="Proteomes" id="UP000036867">
    <property type="component" value="Unassembled WGS sequence"/>
</dbReference>
<organism evidence="1 2">
    <name type="scientific">Viridibacillus arvi</name>
    <dbReference type="NCBI Taxonomy" id="263475"/>
    <lineage>
        <taxon>Bacteria</taxon>
        <taxon>Bacillati</taxon>
        <taxon>Bacillota</taxon>
        <taxon>Bacilli</taxon>
        <taxon>Bacillales</taxon>
        <taxon>Caryophanaceae</taxon>
        <taxon>Viridibacillus</taxon>
    </lineage>
</organism>
<name>A0A0M0LBT4_9BACL</name>
<dbReference type="EMBL" id="LILB01000007">
    <property type="protein sequence ID" value="KOO48362.1"/>
    <property type="molecule type" value="Genomic_DNA"/>
</dbReference>